<organism evidence="2 3">
    <name type="scientific">Leptospirillum ferrooxidans (strain C2-3)</name>
    <dbReference type="NCBI Taxonomy" id="1162668"/>
    <lineage>
        <taxon>Bacteria</taxon>
        <taxon>Pseudomonadati</taxon>
        <taxon>Nitrospirota</taxon>
        <taxon>Nitrospiria</taxon>
        <taxon>Nitrospirales</taxon>
        <taxon>Nitrospiraceae</taxon>
        <taxon>Leptospirillum</taxon>
    </lineage>
</organism>
<dbReference type="Gene3D" id="3.30.70.100">
    <property type="match status" value="1"/>
</dbReference>
<evidence type="ECO:0000313" key="3">
    <source>
        <dbReference type="Proteomes" id="UP000007382"/>
    </source>
</evidence>
<protein>
    <recommendedName>
        <fullName evidence="1">EthD domain-containing protein</fullName>
    </recommendedName>
</protein>
<dbReference type="InterPro" id="IPR009799">
    <property type="entry name" value="EthD_dom"/>
</dbReference>
<dbReference type="AlphaFoldDB" id="I0IPT6"/>
<accession>I0IPT6</accession>
<dbReference type="Pfam" id="PF07110">
    <property type="entry name" value="EthD"/>
    <property type="match status" value="1"/>
</dbReference>
<dbReference type="SUPFAM" id="SSF54909">
    <property type="entry name" value="Dimeric alpha+beta barrel"/>
    <property type="match status" value="1"/>
</dbReference>
<name>I0IPT6_LEPFC</name>
<proteinExistence type="predicted"/>
<dbReference type="NCBIfam" id="TIGR02118">
    <property type="entry name" value="EthD family reductase"/>
    <property type="match status" value="1"/>
</dbReference>
<dbReference type="HOGENOM" id="CLU_115019_3_3_0"/>
<evidence type="ECO:0000313" key="2">
    <source>
        <dbReference type="EMBL" id="BAM07285.1"/>
    </source>
</evidence>
<evidence type="ECO:0000259" key="1">
    <source>
        <dbReference type="Pfam" id="PF07110"/>
    </source>
</evidence>
<dbReference type="KEGG" id="lfc:LFE_1603"/>
<dbReference type="InterPro" id="IPR011008">
    <property type="entry name" value="Dimeric_a/b-barrel"/>
</dbReference>
<sequence>MVRLVLRRYLTVGRTLSMIKLVMCVRRRPDLSRAEFQDYWFNHHGPLFRKFAETYKAIRYIQSHTINTPFNDKVRKVRGMSEEEYDGIAEIWWKSEKDFIEAISSSEGEKLRTVFLEDEAKFLDFTRSTAFFTEEHVLVPVGD</sequence>
<keyword evidence="3" id="KW-1185">Reference proteome</keyword>
<reference evidence="2 3" key="1">
    <citation type="journal article" date="2012" name="J. Bacteriol.">
        <title>Complete Genome Sequence of Leptospirillum ferrooxidans Strain C2-3, Isolated from a Fresh Volcanic Ash Deposit on the Island of Miyake, Japan.</title>
        <authorList>
            <person name="Fujimura R."/>
            <person name="Sato Y."/>
            <person name="Nishizawa T."/>
            <person name="Oshima K."/>
            <person name="Kim S.-W."/>
            <person name="Hattori M."/>
            <person name="Kamijo T."/>
            <person name="Ohta H."/>
        </authorList>
    </citation>
    <scope>NUCLEOTIDE SEQUENCE [LARGE SCALE GENOMIC DNA]</scope>
    <source>
        <strain evidence="2 3">C2-3</strain>
    </source>
</reference>
<dbReference type="STRING" id="1162668.LFE_1603"/>
<dbReference type="eggNOG" id="ENOG5032WY3">
    <property type="taxonomic scope" value="Bacteria"/>
</dbReference>
<feature type="domain" description="EthD" evidence="1">
    <location>
        <begin position="28"/>
        <end position="125"/>
    </location>
</feature>
<dbReference type="GO" id="GO:0016491">
    <property type="term" value="F:oxidoreductase activity"/>
    <property type="evidence" value="ECO:0007669"/>
    <property type="project" value="InterPro"/>
</dbReference>
<gene>
    <name evidence="2" type="ordered locus">LFE_1603</name>
</gene>
<dbReference type="PATRIC" id="fig|1162668.3.peg.1908"/>
<dbReference type="Proteomes" id="UP000007382">
    <property type="component" value="Chromosome"/>
</dbReference>
<dbReference type="EMBL" id="AP012342">
    <property type="protein sequence ID" value="BAM07285.1"/>
    <property type="molecule type" value="Genomic_DNA"/>
</dbReference>
<reference evidence="3" key="2">
    <citation type="submission" date="2012-03" db="EMBL/GenBank/DDBJ databases">
        <title>The complete genome sequence of the pioneer microbe on fresh volcanic deposit, Leptospirillum ferrooxidans strain C2-3.</title>
        <authorList>
            <person name="Fujimura R."/>
            <person name="Sato Y."/>
            <person name="Nishizawa T."/>
            <person name="Nanba K."/>
            <person name="Oshima K."/>
            <person name="Hattori M."/>
            <person name="Kamijo T."/>
            <person name="Ohta H."/>
        </authorList>
    </citation>
    <scope>NUCLEOTIDE SEQUENCE [LARGE SCALE GENOMIC DNA]</scope>
    <source>
        <strain evidence="3">C2-3</strain>
    </source>
</reference>